<sequence length="536" mass="56713">MLDPSQIWLFTGDFDALEKDAAGLKKDAGSIRDTGGDIHSQFQGLASYYHAPEADQLFKTTLPVRDKSKDFAGDLEKVSSALTEFASEGRPLADKLKSLKREAEQFVSSVKGDKDWEYDKKKTDHHNRIRDDIDAAVAAFQEAERRCANKITGLYKGGTHWTADDGSHGKGMYGFKAEDLKHAKLPWGEPVDQKHHWYEVGHWIKSFVWDGIVVDGIWGTVKGLGTLVGVDGWDKAGQAWTGLAKLATGLAISSLPGVGPAFWAMPADKLPSWLRDSRTAVKETGKALVAWDEWSKNPARAAGGVTFNVLTTVFTGGSGTAAKAGAVAKTVSVLGKAGKFIDPMTYIGKGLGKGMSALNISVPKVGDLMAGLRDSLGGTKVSPADISLPHDMDIHVPETPTAVPTVFHDSSVKLPDGTVLHGDGRMASPEGVPHQDPIPVEAHAADRAAHQQVSASVPSHVPAHAEQSALVHAGGGGSTADHAVHGGVHHGGEPQPTHTEPHHGGDGSSPHDGTHGTGHDSTVHDSGTHDSGTHDR</sequence>
<feature type="region of interest" description="Disordered" evidence="1">
    <location>
        <begin position="472"/>
        <end position="536"/>
    </location>
</feature>
<dbReference type="RefSeq" id="WP_171087892.1">
    <property type="nucleotide sequence ID" value="NZ_JABBXF010000121.1"/>
</dbReference>
<feature type="non-terminal residue" evidence="2">
    <location>
        <position position="536"/>
    </location>
</feature>
<name>A0A7Y7BB50_STRMO</name>
<feature type="region of interest" description="Disordered" evidence="1">
    <location>
        <begin position="414"/>
        <end position="437"/>
    </location>
</feature>
<organism evidence="2 3">
    <name type="scientific">Streptomyces morookaense</name>
    <name type="common">Streptoverticillium morookaense</name>
    <dbReference type="NCBI Taxonomy" id="1970"/>
    <lineage>
        <taxon>Bacteria</taxon>
        <taxon>Bacillati</taxon>
        <taxon>Actinomycetota</taxon>
        <taxon>Actinomycetes</taxon>
        <taxon>Kitasatosporales</taxon>
        <taxon>Streptomycetaceae</taxon>
        <taxon>Streptomyces</taxon>
    </lineage>
</organism>
<evidence type="ECO:0000256" key="1">
    <source>
        <dbReference type="SAM" id="MobiDB-lite"/>
    </source>
</evidence>
<evidence type="ECO:0000313" key="2">
    <source>
        <dbReference type="EMBL" id="NVK82326.1"/>
    </source>
</evidence>
<accession>A0A7Y7BB50</accession>
<feature type="compositionally biased region" description="Basic and acidic residues" evidence="1">
    <location>
        <begin position="512"/>
        <end position="536"/>
    </location>
</feature>
<gene>
    <name evidence="2" type="ORF">HG542_32465</name>
</gene>
<dbReference type="AlphaFoldDB" id="A0A7Y7BB50"/>
<keyword evidence="3" id="KW-1185">Reference proteome</keyword>
<protein>
    <recommendedName>
        <fullName evidence="4">Protein phosphatase</fullName>
    </recommendedName>
</protein>
<dbReference type="Proteomes" id="UP000587462">
    <property type="component" value="Unassembled WGS sequence"/>
</dbReference>
<dbReference type="EMBL" id="JABBXF010000121">
    <property type="protein sequence ID" value="NVK82326.1"/>
    <property type="molecule type" value="Genomic_DNA"/>
</dbReference>
<evidence type="ECO:0000313" key="3">
    <source>
        <dbReference type="Proteomes" id="UP000587462"/>
    </source>
</evidence>
<reference evidence="2 3" key="1">
    <citation type="submission" date="2020-04" db="EMBL/GenBank/DDBJ databases">
        <title>Draft Genome Sequence of Streptomyces morookaense DSM 40503, an 8-azaguanine-producing strain.</title>
        <authorList>
            <person name="Qi J."/>
            <person name="Gao J.-M."/>
        </authorList>
    </citation>
    <scope>NUCLEOTIDE SEQUENCE [LARGE SCALE GENOMIC DNA]</scope>
    <source>
        <strain evidence="2 3">DSM 40503</strain>
    </source>
</reference>
<comment type="caution">
    <text evidence="2">The sequence shown here is derived from an EMBL/GenBank/DDBJ whole genome shotgun (WGS) entry which is preliminary data.</text>
</comment>
<evidence type="ECO:0008006" key="4">
    <source>
        <dbReference type="Google" id="ProtNLM"/>
    </source>
</evidence>
<proteinExistence type="predicted"/>